<dbReference type="EMBL" id="LBIC01000001">
    <property type="protein sequence ID" value="KKW93939.1"/>
    <property type="molecule type" value="Genomic_DNA"/>
</dbReference>
<comment type="caution">
    <text evidence="2">The sequence shown here is derived from an EMBL/GenBank/DDBJ whole genome shotgun (WGS) entry which is preliminary data.</text>
</comment>
<name>A0A0M3AZF5_9SPHN</name>
<keyword evidence="3" id="KW-1185">Reference proteome</keyword>
<gene>
    <name evidence="2" type="ORF">YP76_04680</name>
</gene>
<dbReference type="STRING" id="56193.YP76_04680"/>
<dbReference type="Proteomes" id="UP000033874">
    <property type="component" value="Unassembled WGS sequence"/>
</dbReference>
<proteinExistence type="predicted"/>
<dbReference type="AlphaFoldDB" id="A0A0M3AZF5"/>
<protein>
    <submittedName>
        <fullName evidence="2">Uncharacterized protein</fullName>
    </submittedName>
</protein>
<organism evidence="2 3">
    <name type="scientific">Sphingobium chungbukense</name>
    <dbReference type="NCBI Taxonomy" id="56193"/>
    <lineage>
        <taxon>Bacteria</taxon>
        <taxon>Pseudomonadati</taxon>
        <taxon>Pseudomonadota</taxon>
        <taxon>Alphaproteobacteria</taxon>
        <taxon>Sphingomonadales</taxon>
        <taxon>Sphingomonadaceae</taxon>
        <taxon>Sphingobium</taxon>
    </lineage>
</organism>
<dbReference type="PATRIC" id="fig|56193.3.peg.965"/>
<evidence type="ECO:0000256" key="1">
    <source>
        <dbReference type="SAM" id="Phobius"/>
    </source>
</evidence>
<keyword evidence="1" id="KW-1133">Transmembrane helix</keyword>
<accession>A0A0M3AZF5</accession>
<keyword evidence="1" id="KW-0812">Transmembrane</keyword>
<keyword evidence="1" id="KW-0472">Membrane</keyword>
<feature type="transmembrane region" description="Helical" evidence="1">
    <location>
        <begin position="57"/>
        <end position="78"/>
    </location>
</feature>
<evidence type="ECO:0000313" key="2">
    <source>
        <dbReference type="EMBL" id="KKW93939.1"/>
    </source>
</evidence>
<sequence length="148" mass="17341">MVVNFLSRLDAWLGKTLFHPPIILACQLTHQSQHAMSRALWFFACCHATYYIRDDGWGWAVFMWFWTIWAFISATAFADWETRSMGWFRFLIWSLIMLEIPAMLMAGHIRAAAVRDVIILFAEYAATIKTIPPRRKREAKTRAQEARI</sequence>
<feature type="transmembrane region" description="Helical" evidence="1">
    <location>
        <begin position="90"/>
        <end position="107"/>
    </location>
</feature>
<reference evidence="2 3" key="1">
    <citation type="submission" date="2015-04" db="EMBL/GenBank/DDBJ databases">
        <title>Genome sequence of aromatic hydrocarbons-degrading Sphingobium chungbukense DJ77.</title>
        <authorList>
            <person name="Kim Y.-C."/>
            <person name="Chae J.-C."/>
        </authorList>
    </citation>
    <scope>NUCLEOTIDE SEQUENCE [LARGE SCALE GENOMIC DNA]</scope>
    <source>
        <strain evidence="2 3">DJ77</strain>
    </source>
</reference>
<evidence type="ECO:0000313" key="3">
    <source>
        <dbReference type="Proteomes" id="UP000033874"/>
    </source>
</evidence>